<dbReference type="AlphaFoldDB" id="A0A1F5SW83"/>
<sequence>MIWLLIVLVAHCLNALVFILTKVILEKLISNEKVFAILIGGLGALAFIVAPWLLQVPSCFEFFINILAGASFIFALYYLYLVLKKFDASTVVPISGATIPIVTLILAFVFLHERLGLTETVAFLLLVLGTVVITMAKDQKKFTAKAFMTTVWAGLLFAFSYFLTKYAFEIQDFWSAFIWMRAGSLLAAIVLIFDFDARNDIVKLFKKLSWGKFFAFAGTMVLAALAFVLLNYAFSLGSVTLANALQGSQYVLLVGLVIIGGRLFPRLVKEKIEGLELIQKSAGIILIISGIAILASSL</sequence>
<feature type="domain" description="EamA" evidence="2">
    <location>
        <begin position="2"/>
        <end position="134"/>
    </location>
</feature>
<feature type="transmembrane region" description="Helical" evidence="1">
    <location>
        <begin position="90"/>
        <end position="111"/>
    </location>
</feature>
<feature type="transmembrane region" description="Helical" evidence="1">
    <location>
        <begin position="213"/>
        <end position="235"/>
    </location>
</feature>
<feature type="transmembrane region" description="Helical" evidence="1">
    <location>
        <begin position="117"/>
        <end position="135"/>
    </location>
</feature>
<dbReference type="Pfam" id="PF00892">
    <property type="entry name" value="EamA"/>
    <property type="match status" value="1"/>
</dbReference>
<feature type="transmembrane region" description="Helical" evidence="1">
    <location>
        <begin position="247"/>
        <end position="265"/>
    </location>
</feature>
<dbReference type="GO" id="GO:0016020">
    <property type="term" value="C:membrane"/>
    <property type="evidence" value="ECO:0007669"/>
    <property type="project" value="InterPro"/>
</dbReference>
<dbReference type="Proteomes" id="UP000179001">
    <property type="component" value="Unassembled WGS sequence"/>
</dbReference>
<dbReference type="Gene3D" id="1.10.3730.20">
    <property type="match status" value="1"/>
</dbReference>
<dbReference type="InterPro" id="IPR037185">
    <property type="entry name" value="EmrE-like"/>
</dbReference>
<reference evidence="3 4" key="1">
    <citation type="journal article" date="2016" name="Nat. Commun.">
        <title>Thousands of microbial genomes shed light on interconnected biogeochemical processes in an aquifer system.</title>
        <authorList>
            <person name="Anantharaman K."/>
            <person name="Brown C.T."/>
            <person name="Hug L.A."/>
            <person name="Sharon I."/>
            <person name="Castelle C.J."/>
            <person name="Probst A.J."/>
            <person name="Thomas B.C."/>
            <person name="Singh A."/>
            <person name="Wilkins M.J."/>
            <person name="Karaoz U."/>
            <person name="Brodie E.L."/>
            <person name="Williams K.H."/>
            <person name="Hubbard S.S."/>
            <person name="Banfield J.F."/>
        </authorList>
    </citation>
    <scope>NUCLEOTIDE SEQUENCE [LARGE SCALE GENOMIC DNA]</scope>
</reference>
<keyword evidence="1" id="KW-0472">Membrane</keyword>
<feature type="transmembrane region" description="Helical" evidence="1">
    <location>
        <begin position="174"/>
        <end position="193"/>
    </location>
</feature>
<dbReference type="STRING" id="1798002.A2478_00430"/>
<organism evidence="3 4">
    <name type="scientific">Candidatus Falkowbacteria bacterium RIFOXYC2_FULL_36_12</name>
    <dbReference type="NCBI Taxonomy" id="1798002"/>
    <lineage>
        <taxon>Bacteria</taxon>
        <taxon>Candidatus Falkowiibacteriota</taxon>
    </lineage>
</organism>
<feature type="transmembrane region" description="Helical" evidence="1">
    <location>
        <begin position="147"/>
        <end position="168"/>
    </location>
</feature>
<feature type="transmembrane region" description="Helical" evidence="1">
    <location>
        <begin position="277"/>
        <end position="295"/>
    </location>
</feature>
<dbReference type="EMBL" id="MFGJ01000008">
    <property type="protein sequence ID" value="OGF30902.1"/>
    <property type="molecule type" value="Genomic_DNA"/>
</dbReference>
<gene>
    <name evidence="3" type="ORF">A2478_00430</name>
</gene>
<evidence type="ECO:0000256" key="1">
    <source>
        <dbReference type="SAM" id="Phobius"/>
    </source>
</evidence>
<dbReference type="SUPFAM" id="SSF103481">
    <property type="entry name" value="Multidrug resistance efflux transporter EmrE"/>
    <property type="match status" value="1"/>
</dbReference>
<evidence type="ECO:0000313" key="3">
    <source>
        <dbReference type="EMBL" id="OGF30902.1"/>
    </source>
</evidence>
<accession>A0A1F5SW83</accession>
<dbReference type="InterPro" id="IPR000620">
    <property type="entry name" value="EamA_dom"/>
</dbReference>
<proteinExistence type="predicted"/>
<feature type="transmembrane region" description="Helical" evidence="1">
    <location>
        <begin position="6"/>
        <end position="25"/>
    </location>
</feature>
<protein>
    <recommendedName>
        <fullName evidence="2">EamA domain-containing protein</fullName>
    </recommendedName>
</protein>
<name>A0A1F5SW83_9BACT</name>
<evidence type="ECO:0000313" key="4">
    <source>
        <dbReference type="Proteomes" id="UP000179001"/>
    </source>
</evidence>
<feature type="transmembrane region" description="Helical" evidence="1">
    <location>
        <begin position="34"/>
        <end position="54"/>
    </location>
</feature>
<feature type="transmembrane region" description="Helical" evidence="1">
    <location>
        <begin position="60"/>
        <end position="83"/>
    </location>
</feature>
<keyword evidence="1" id="KW-0812">Transmembrane</keyword>
<evidence type="ECO:0000259" key="2">
    <source>
        <dbReference type="Pfam" id="PF00892"/>
    </source>
</evidence>
<keyword evidence="1" id="KW-1133">Transmembrane helix</keyword>
<comment type="caution">
    <text evidence="3">The sequence shown here is derived from an EMBL/GenBank/DDBJ whole genome shotgun (WGS) entry which is preliminary data.</text>
</comment>